<organism evidence="2 3">
    <name type="scientific">Achromobacter ruhlandii</name>
    <dbReference type="NCBI Taxonomy" id="72557"/>
    <lineage>
        <taxon>Bacteria</taxon>
        <taxon>Pseudomonadati</taxon>
        <taxon>Pseudomonadota</taxon>
        <taxon>Betaproteobacteria</taxon>
        <taxon>Burkholderiales</taxon>
        <taxon>Alcaligenaceae</taxon>
        <taxon>Achromobacter</taxon>
    </lineage>
</organism>
<dbReference type="EMBL" id="CADILJ010000004">
    <property type="protein sequence ID" value="CAB3940784.1"/>
    <property type="molecule type" value="Genomic_DNA"/>
</dbReference>
<evidence type="ECO:0000313" key="2">
    <source>
        <dbReference type="EMBL" id="CAB3940784.1"/>
    </source>
</evidence>
<feature type="domain" description="Helicase ATP-binding" evidence="1">
    <location>
        <begin position="46"/>
        <end position="312"/>
    </location>
</feature>
<dbReference type="Gene3D" id="3.40.50.300">
    <property type="entry name" value="P-loop containing nucleotide triphosphate hydrolases"/>
    <property type="match status" value="2"/>
</dbReference>
<name>A0ABM8LP67_9BURK</name>
<protein>
    <recommendedName>
        <fullName evidence="1">Helicase ATP-binding domain-containing protein</fullName>
    </recommendedName>
</protein>
<dbReference type="InterPro" id="IPR006555">
    <property type="entry name" value="ATP-dep_Helicase_C"/>
</dbReference>
<dbReference type="InterPro" id="IPR011545">
    <property type="entry name" value="DEAD/DEAH_box_helicase_dom"/>
</dbReference>
<comment type="caution">
    <text evidence="2">The sequence shown here is derived from an EMBL/GenBank/DDBJ whole genome shotgun (WGS) entry which is preliminary data.</text>
</comment>
<evidence type="ECO:0000313" key="3">
    <source>
        <dbReference type="Proteomes" id="UP000494161"/>
    </source>
</evidence>
<dbReference type="RefSeq" id="WP_080977505.1">
    <property type="nucleotide sequence ID" value="NZ_CADILJ010000004.1"/>
</dbReference>
<evidence type="ECO:0000259" key="1">
    <source>
        <dbReference type="PROSITE" id="PS51192"/>
    </source>
</evidence>
<sequence>MVDFAQLRTQKKKATQTEPLEIFRRLPKPPGINDLYTSQAEVLDTWYQRRKQRDIVLKLHTGGGKTLVGLLMAQSTINETNEPVLYLAPTTQLVSQTLEKAKSLGIAAVPYQRGASLDDKFVNGKAVMVATYKALFNGLSKFGVRGGAQPPLKTAAIILDDAHVAFSVVRDTFTLEVTAEDERARYKELTGLFRKAFRDMDRLGTFDDTLSGLSYGVLEVPYSAWNDQLDAVREQLRSDASKYALTWPLLRDNLHLCHALISKDAFTITPALPLVNLFPTFSEAPRRIYMSATIADDSEIVRTFDADPKLVNEALTSRSLAGISERMILIPDLMPFKFDARKAADKLLSWTTEKKDCGAVVLVPSDAAAERWADVATVAKGSKEVQEQVSSLQDGSSRGPVVFASRYDGIDLPADSCRLLIMDGLPAGTSDYELFRASALYGGATISRMLAQRIEQGIGRGARGSGDHCVVLLMGASLASWVAKDANFKLLTSATRAQLDMGSTVSKAVNSLKELAGTISKSYDRNSDWVEYHAETLAENVEAEHADSERFSQAADERKAFNLWHDGYHQKSLSRIERMLSESKSMDAQTRGWLQQFAARVADQWGQRDRAEDFQREAYANNRNLVRPKVPSPYKALPVPGAQASAIADAISSYRMRRGFLQRFEEVISHLHAEASANQFEQALGELGTMIGISTERHDSNGQGPDVLWLLPDAEAWVIEAKSRKSGTKALTKEEHGQLLVAEEWFRKHYKGAHCQRVSVHARSVATKAAAATDSYALTYEKLTSLISDARTLLTQLCESQLPSTELVAECARQLVNSPVEARRLSKSYLTRFVDE</sequence>
<dbReference type="Pfam" id="PF13307">
    <property type="entry name" value="Helicase_C_2"/>
    <property type="match status" value="1"/>
</dbReference>
<reference evidence="2 3" key="1">
    <citation type="submission" date="2020-04" db="EMBL/GenBank/DDBJ databases">
        <authorList>
            <person name="De Canck E."/>
        </authorList>
    </citation>
    <scope>NUCLEOTIDE SEQUENCE [LARGE SCALE GENOMIC DNA]</scope>
    <source>
        <strain evidence="2 3">LMG 7053</strain>
    </source>
</reference>
<accession>A0ABM8LP67</accession>
<gene>
    <name evidence="2" type="ORF">LMG7053_00799</name>
</gene>
<keyword evidence="3" id="KW-1185">Reference proteome</keyword>
<proteinExistence type="predicted"/>
<dbReference type="InterPro" id="IPR014001">
    <property type="entry name" value="Helicase_ATP-bd"/>
</dbReference>
<dbReference type="SMART" id="SM00487">
    <property type="entry name" value="DEXDc"/>
    <property type="match status" value="1"/>
</dbReference>
<dbReference type="Proteomes" id="UP000494161">
    <property type="component" value="Unassembled WGS sequence"/>
</dbReference>
<dbReference type="Pfam" id="PF00270">
    <property type="entry name" value="DEAD"/>
    <property type="match status" value="1"/>
</dbReference>
<dbReference type="PROSITE" id="PS51192">
    <property type="entry name" value="HELICASE_ATP_BIND_1"/>
    <property type="match status" value="1"/>
</dbReference>
<dbReference type="InterPro" id="IPR027417">
    <property type="entry name" value="P-loop_NTPase"/>
</dbReference>
<dbReference type="SMART" id="SM00491">
    <property type="entry name" value="HELICc2"/>
    <property type="match status" value="1"/>
</dbReference>
<dbReference type="SUPFAM" id="SSF52540">
    <property type="entry name" value="P-loop containing nucleoside triphosphate hydrolases"/>
    <property type="match status" value="2"/>
</dbReference>